<feature type="domain" description="C1q" evidence="1">
    <location>
        <begin position="1"/>
        <end position="72"/>
    </location>
</feature>
<dbReference type="Pfam" id="PF00386">
    <property type="entry name" value="C1q"/>
    <property type="match status" value="1"/>
</dbReference>
<dbReference type="PROSITE" id="PS50871">
    <property type="entry name" value="C1Q"/>
    <property type="match status" value="1"/>
</dbReference>
<evidence type="ECO:0000259" key="1">
    <source>
        <dbReference type="PROSITE" id="PS50871"/>
    </source>
</evidence>
<evidence type="ECO:0000313" key="2">
    <source>
        <dbReference type="EMBL" id="KAH3723862.1"/>
    </source>
</evidence>
<proteinExistence type="predicted"/>
<name>A0A9D4CG34_DREPO</name>
<keyword evidence="3" id="KW-1185">Reference proteome</keyword>
<organism evidence="2 3">
    <name type="scientific">Dreissena polymorpha</name>
    <name type="common">Zebra mussel</name>
    <name type="synonym">Mytilus polymorpha</name>
    <dbReference type="NCBI Taxonomy" id="45954"/>
    <lineage>
        <taxon>Eukaryota</taxon>
        <taxon>Metazoa</taxon>
        <taxon>Spiralia</taxon>
        <taxon>Lophotrochozoa</taxon>
        <taxon>Mollusca</taxon>
        <taxon>Bivalvia</taxon>
        <taxon>Autobranchia</taxon>
        <taxon>Heteroconchia</taxon>
        <taxon>Euheterodonta</taxon>
        <taxon>Imparidentia</taxon>
        <taxon>Neoheterodontei</taxon>
        <taxon>Myida</taxon>
        <taxon>Dreissenoidea</taxon>
        <taxon>Dreissenidae</taxon>
        <taxon>Dreissena</taxon>
    </lineage>
</organism>
<comment type="caution">
    <text evidence="2">The sequence shown here is derived from an EMBL/GenBank/DDBJ whole genome shotgun (WGS) entry which is preliminary data.</text>
</comment>
<dbReference type="AlphaFoldDB" id="A0A9D4CG34"/>
<dbReference type="SUPFAM" id="SSF49842">
    <property type="entry name" value="TNF-like"/>
    <property type="match status" value="1"/>
</dbReference>
<dbReference type="EMBL" id="JAIWYP010000012">
    <property type="protein sequence ID" value="KAH3723862.1"/>
    <property type="molecule type" value="Genomic_DNA"/>
</dbReference>
<dbReference type="InterPro" id="IPR008983">
    <property type="entry name" value="Tumour_necrosis_fac-like_dom"/>
</dbReference>
<sequence length="72" mass="8159">MLIVDNANEVDIVSDPNPIRQEFETMSSNTVLLRLKEGQSVWMEHYQNGDGSIISGNNWRYTTFSGVSLYSC</sequence>
<evidence type="ECO:0000313" key="3">
    <source>
        <dbReference type="Proteomes" id="UP000828390"/>
    </source>
</evidence>
<dbReference type="Proteomes" id="UP000828390">
    <property type="component" value="Unassembled WGS sequence"/>
</dbReference>
<accession>A0A9D4CG34</accession>
<dbReference type="Gene3D" id="2.60.120.40">
    <property type="match status" value="1"/>
</dbReference>
<dbReference type="InterPro" id="IPR001073">
    <property type="entry name" value="C1q_dom"/>
</dbReference>
<reference evidence="2" key="1">
    <citation type="journal article" date="2019" name="bioRxiv">
        <title>The Genome of the Zebra Mussel, Dreissena polymorpha: A Resource for Invasive Species Research.</title>
        <authorList>
            <person name="McCartney M.A."/>
            <person name="Auch B."/>
            <person name="Kono T."/>
            <person name="Mallez S."/>
            <person name="Zhang Y."/>
            <person name="Obille A."/>
            <person name="Becker A."/>
            <person name="Abrahante J.E."/>
            <person name="Garbe J."/>
            <person name="Badalamenti J.P."/>
            <person name="Herman A."/>
            <person name="Mangelson H."/>
            <person name="Liachko I."/>
            <person name="Sullivan S."/>
            <person name="Sone E.D."/>
            <person name="Koren S."/>
            <person name="Silverstein K.A.T."/>
            <person name="Beckman K.B."/>
            <person name="Gohl D.M."/>
        </authorList>
    </citation>
    <scope>NUCLEOTIDE SEQUENCE</scope>
    <source>
        <strain evidence="2">Duluth1</strain>
        <tissue evidence="2">Whole animal</tissue>
    </source>
</reference>
<reference evidence="2" key="2">
    <citation type="submission" date="2020-11" db="EMBL/GenBank/DDBJ databases">
        <authorList>
            <person name="McCartney M.A."/>
            <person name="Auch B."/>
            <person name="Kono T."/>
            <person name="Mallez S."/>
            <person name="Becker A."/>
            <person name="Gohl D.M."/>
            <person name="Silverstein K.A.T."/>
            <person name="Koren S."/>
            <person name="Bechman K.B."/>
            <person name="Herman A."/>
            <person name="Abrahante J.E."/>
            <person name="Garbe J."/>
        </authorList>
    </citation>
    <scope>NUCLEOTIDE SEQUENCE</scope>
    <source>
        <strain evidence="2">Duluth1</strain>
        <tissue evidence="2">Whole animal</tissue>
    </source>
</reference>
<gene>
    <name evidence="2" type="ORF">DPMN_049657</name>
</gene>
<protein>
    <recommendedName>
        <fullName evidence="1">C1q domain-containing protein</fullName>
    </recommendedName>
</protein>